<evidence type="ECO:0000313" key="3">
    <source>
        <dbReference type="Proteomes" id="UP000094147"/>
    </source>
</evidence>
<dbReference type="GO" id="GO:0043683">
    <property type="term" value="P:type IV pilus assembly"/>
    <property type="evidence" value="ECO:0007669"/>
    <property type="project" value="InterPro"/>
</dbReference>
<dbReference type="InterPro" id="IPR032092">
    <property type="entry name" value="PilW"/>
</dbReference>
<reference evidence="3" key="1">
    <citation type="submission" date="2015-08" db="EMBL/GenBank/DDBJ databases">
        <authorList>
            <person name="Kim K.M."/>
        </authorList>
    </citation>
    <scope>NUCLEOTIDE SEQUENCE [LARGE SCALE GENOMIC DNA]</scope>
    <source>
        <strain evidence="3">KCTC 23892</strain>
    </source>
</reference>
<name>A0A1B3BBD0_9GAMM</name>
<keyword evidence="1" id="KW-0812">Transmembrane</keyword>
<dbReference type="PROSITE" id="PS00409">
    <property type="entry name" value="PROKAR_NTER_METHYL"/>
    <property type="match status" value="1"/>
</dbReference>
<keyword evidence="1" id="KW-0472">Membrane</keyword>
<keyword evidence="3" id="KW-1185">Reference proteome</keyword>
<evidence type="ECO:0000256" key="1">
    <source>
        <dbReference type="SAM" id="Phobius"/>
    </source>
</evidence>
<dbReference type="Proteomes" id="UP000094147">
    <property type="component" value="Chromosome"/>
</dbReference>
<dbReference type="Pfam" id="PF16074">
    <property type="entry name" value="PilW"/>
    <property type="match status" value="1"/>
</dbReference>
<dbReference type="KEGG" id="ksd:KS2013_1377"/>
<dbReference type="NCBIfam" id="TIGR02532">
    <property type="entry name" value="IV_pilin_GFxxxE"/>
    <property type="match status" value="1"/>
</dbReference>
<sequence>MTSNYNKNAGVTLVEMLIAMLIGLIILAGITVVYLSSKKTFNLGSNMVNVHENGRFAINYLVKDLQRAGWVESNVVPSEGFSLTKPLVNFKNNQTVAGGKSSDAVTVRYYGEQNCKGEIPADGIVENTYQLVPGDELSELQCNGVTLLSNVESFQLRYGVLSQDGLQYVSADMLTPQSIIKSVQVGIIVASKQKNVTTENSVTVGNVLGEGPYTFNDGRYRQVFTNTVLINNGGSLPPDELLVSE</sequence>
<gene>
    <name evidence="2" type="ORF">KS2013_1377</name>
</gene>
<organism evidence="2 3">
    <name type="scientific">Kangiella sediminilitoris</name>
    <dbReference type="NCBI Taxonomy" id="1144748"/>
    <lineage>
        <taxon>Bacteria</taxon>
        <taxon>Pseudomonadati</taxon>
        <taxon>Pseudomonadota</taxon>
        <taxon>Gammaproteobacteria</taxon>
        <taxon>Kangiellales</taxon>
        <taxon>Kangiellaceae</taxon>
        <taxon>Kangiella</taxon>
    </lineage>
</organism>
<dbReference type="Pfam" id="PF07963">
    <property type="entry name" value="N_methyl"/>
    <property type="match status" value="1"/>
</dbReference>
<protein>
    <submittedName>
        <fullName evidence="2">Tfp pilus assembly protein PilW-like protein</fullName>
    </submittedName>
</protein>
<dbReference type="RefSeq" id="WP_068991710.1">
    <property type="nucleotide sequence ID" value="NZ_CP012418.1"/>
</dbReference>
<accession>A0A1B3BBD0</accession>
<dbReference type="STRING" id="1144748.KS2013_1377"/>
<dbReference type="AlphaFoldDB" id="A0A1B3BBD0"/>
<evidence type="ECO:0000313" key="2">
    <source>
        <dbReference type="EMBL" id="AOE50089.1"/>
    </source>
</evidence>
<dbReference type="EMBL" id="CP012418">
    <property type="protein sequence ID" value="AOE50089.1"/>
    <property type="molecule type" value="Genomic_DNA"/>
</dbReference>
<keyword evidence="1" id="KW-1133">Transmembrane helix</keyword>
<dbReference type="InterPro" id="IPR012902">
    <property type="entry name" value="N_methyl_site"/>
</dbReference>
<proteinExistence type="predicted"/>
<feature type="transmembrane region" description="Helical" evidence="1">
    <location>
        <begin position="12"/>
        <end position="35"/>
    </location>
</feature>